<accession>A0A6G1HYN3</accession>
<feature type="compositionally biased region" description="Acidic residues" evidence="1">
    <location>
        <begin position="675"/>
        <end position="685"/>
    </location>
</feature>
<gene>
    <name evidence="2" type="ORF">EJ06DRAFT_379784</name>
</gene>
<dbReference type="EMBL" id="ML996693">
    <property type="protein sequence ID" value="KAF2401158.1"/>
    <property type="molecule type" value="Genomic_DNA"/>
</dbReference>
<dbReference type="PANTHER" id="PTHR40788">
    <property type="entry name" value="CLR5 DOMAIN-CONTAINING PROTEIN-RELATED"/>
    <property type="match status" value="1"/>
</dbReference>
<evidence type="ECO:0000256" key="1">
    <source>
        <dbReference type="SAM" id="MobiDB-lite"/>
    </source>
</evidence>
<feature type="region of interest" description="Disordered" evidence="1">
    <location>
        <begin position="1"/>
        <end position="22"/>
    </location>
</feature>
<evidence type="ECO:0000313" key="2">
    <source>
        <dbReference type="EMBL" id="KAF2401158.1"/>
    </source>
</evidence>
<dbReference type="Proteomes" id="UP000799640">
    <property type="component" value="Unassembled WGS sequence"/>
</dbReference>
<feature type="region of interest" description="Disordered" evidence="1">
    <location>
        <begin position="610"/>
        <end position="690"/>
    </location>
</feature>
<sequence>MDGEANQSLAHGRPNSGPSAEDVRNIAKSYSEKIFMNWQLLYKMLERYEGVIQRRWVSMDTGQRKQVLLTAYPNMPVHHRPDFVAWCGWHWEEADLLPAADRKSRDAFLLPCLNQEDLLQEYSLLLFLYVRSREHPNAFAAKDMEGTHLGTNLHVLRPGFLENYPMFTGWLTHETFGELALYDPYPEVSGTVRLTSRIRDPGFGLILLEAQDRIYSILAECCRLILDHIPNETLMDPSLLEAPMPEIFRPPKLDSVAFVKKEAPYRLRASLELNRLHSIILNEFWTCEDNMWSLRENPAYFSQALAEYKNHQYECTPDGRYILSDWRRVLGSYLVFEYGMLEVWGVLSEQVAYLEVLHAKYEAEIRLERPLPREYHQAFQQLLYSLDRFSERLTHQTFTAFFASPSMRCCKPCAWDSSGKLRRCIGPERSSSPLDRVAWFFESLKIAEPNYPGHYLDMFTDMLDRFLSFDPQAQRLISPYVADLLPPLLALNTCRAYIEQFHPWAISIRLSMSAEGRQAEMAERFTAATPFMKGFLEDRIIELPDVVANLGDPSLVDLSYPADLERTHQNTDTMRRAEFNLNKFWKRVDRHTKTDMGPGLRDLLARRASQRTALQNKNAKSSPPTSLPASPTTAGQPANQVFSPPDRGVSKTELLANQPKVKIKTRKGGPSSEEPAAEDTPDENEPPQSPVERKFLVDQRALNVFNTLFYQPDGRPANQVPWREFMHAMQSVGFTAETNGGSMWVFTPQWEGPRITIHEPHPVNKLSLDQAKKAGRRLAKTYGWHGGLFELRH</sequence>
<dbReference type="AlphaFoldDB" id="A0A6G1HYN3"/>
<reference evidence="2" key="1">
    <citation type="journal article" date="2020" name="Stud. Mycol.">
        <title>101 Dothideomycetes genomes: a test case for predicting lifestyles and emergence of pathogens.</title>
        <authorList>
            <person name="Haridas S."/>
            <person name="Albert R."/>
            <person name="Binder M."/>
            <person name="Bloem J."/>
            <person name="Labutti K."/>
            <person name="Salamov A."/>
            <person name="Andreopoulos B."/>
            <person name="Baker S."/>
            <person name="Barry K."/>
            <person name="Bills G."/>
            <person name="Bluhm B."/>
            <person name="Cannon C."/>
            <person name="Castanera R."/>
            <person name="Culley D."/>
            <person name="Daum C."/>
            <person name="Ezra D."/>
            <person name="Gonzalez J."/>
            <person name="Henrissat B."/>
            <person name="Kuo A."/>
            <person name="Liang C."/>
            <person name="Lipzen A."/>
            <person name="Lutzoni F."/>
            <person name="Magnuson J."/>
            <person name="Mondo S."/>
            <person name="Nolan M."/>
            <person name="Ohm R."/>
            <person name="Pangilinan J."/>
            <person name="Park H.-J."/>
            <person name="Ramirez L."/>
            <person name="Alfaro M."/>
            <person name="Sun H."/>
            <person name="Tritt A."/>
            <person name="Yoshinaga Y."/>
            <person name="Zwiers L.-H."/>
            <person name="Turgeon B."/>
            <person name="Goodwin S."/>
            <person name="Spatafora J."/>
            <person name="Crous P."/>
            <person name="Grigoriev I."/>
        </authorList>
    </citation>
    <scope>NUCLEOTIDE SEQUENCE</scope>
    <source>
        <strain evidence="2">CBS 262.69</strain>
    </source>
</reference>
<organism evidence="2 3">
    <name type="scientific">Trichodelitschia bisporula</name>
    <dbReference type="NCBI Taxonomy" id="703511"/>
    <lineage>
        <taxon>Eukaryota</taxon>
        <taxon>Fungi</taxon>
        <taxon>Dikarya</taxon>
        <taxon>Ascomycota</taxon>
        <taxon>Pezizomycotina</taxon>
        <taxon>Dothideomycetes</taxon>
        <taxon>Dothideomycetes incertae sedis</taxon>
        <taxon>Phaeotrichales</taxon>
        <taxon>Phaeotrichaceae</taxon>
        <taxon>Trichodelitschia</taxon>
    </lineage>
</organism>
<name>A0A6G1HYN3_9PEZI</name>
<dbReference type="PANTHER" id="PTHR40788:SF2">
    <property type="entry name" value="CLR5 DOMAIN-CONTAINING PROTEIN"/>
    <property type="match status" value="1"/>
</dbReference>
<dbReference type="OrthoDB" id="2922289at2759"/>
<feature type="compositionally biased region" description="Low complexity" evidence="1">
    <location>
        <begin position="619"/>
        <end position="634"/>
    </location>
</feature>
<proteinExistence type="predicted"/>
<evidence type="ECO:0000313" key="3">
    <source>
        <dbReference type="Proteomes" id="UP000799640"/>
    </source>
</evidence>
<keyword evidence="3" id="KW-1185">Reference proteome</keyword>
<protein>
    <submittedName>
        <fullName evidence="2">Uncharacterized protein</fullName>
    </submittedName>
</protein>